<sequence>MTGPLRATAGWLARRSTLPTAVRAVFSYYGHTGQFDLASLRLKSTVDDRTEAMVEDVFTSVESALAREFDVESVTFEYDTKLLLPAELTLGYLYRRAQRRADGFDPVAESTWASRVDDAVGSEAYRAPADPDEWEGSSDDPRELVDRAEYLTRVVIGALLDGDMRDAVNDAEYEDFEVSLAVDREERARVARVAQKTLQTDLEDRLEALPDELTESYEWAVELSEAHQDRDPHFRDLYERARDGDGDARTTIEAEYRDAPFDADTDVFTGEERDLPYLWTQYARVGVIYDAMIEMYRAAGLPVETAFKRSIVLSIVAAQIWLDDVDDYGADVEDGQLTPVTAEYLLAEGDREAARRVRDLTEQYLDLARTYAAETESPLTGIATEYIYLSGNPHVLPGTD</sequence>
<organism evidence="1 2">
    <name type="scientific">Halapricum desulfuricans</name>
    <dbReference type="NCBI Taxonomy" id="2841257"/>
    <lineage>
        <taxon>Archaea</taxon>
        <taxon>Methanobacteriati</taxon>
        <taxon>Methanobacteriota</taxon>
        <taxon>Stenosarchaea group</taxon>
        <taxon>Halobacteria</taxon>
        <taxon>Halobacteriales</taxon>
        <taxon>Haloarculaceae</taxon>
        <taxon>Halapricum</taxon>
    </lineage>
</organism>
<dbReference type="RefSeq" id="WP_229113221.1">
    <property type="nucleotide sequence ID" value="NZ_CP064787.1"/>
</dbReference>
<proteinExistence type="predicted"/>
<dbReference type="GeneID" id="68855960"/>
<dbReference type="AlphaFoldDB" id="A0A897N6M9"/>
<protein>
    <submittedName>
        <fullName evidence="1">Uncharacterized protein</fullName>
    </submittedName>
</protein>
<gene>
    <name evidence="1" type="ORF">HSR121_2404</name>
</gene>
<name>A0A897N6M9_9EURY</name>
<dbReference type="EMBL" id="CP064787">
    <property type="protein sequence ID" value="QSG06725.1"/>
    <property type="molecule type" value="Genomic_DNA"/>
</dbReference>
<reference evidence="1" key="1">
    <citation type="submission" date="2020-11" db="EMBL/GenBank/DDBJ databases">
        <title>Carbohydrate-dependent, anaerobic sulfur respiration: A novel catabolism in halophilic archaea.</title>
        <authorList>
            <person name="Sorokin D.Y."/>
            <person name="Messina E."/>
            <person name="Smedile F."/>
            <person name="La Cono V."/>
            <person name="Hallsworth J.E."/>
            <person name="Yakimov M.M."/>
        </authorList>
    </citation>
    <scope>NUCLEOTIDE SEQUENCE</scope>
    <source>
        <strain evidence="1">HSR12-1</strain>
    </source>
</reference>
<dbReference type="Proteomes" id="UP000663525">
    <property type="component" value="Chromosome"/>
</dbReference>
<evidence type="ECO:0000313" key="1">
    <source>
        <dbReference type="EMBL" id="QSG06725.1"/>
    </source>
</evidence>
<accession>A0A897N6M9</accession>
<evidence type="ECO:0000313" key="2">
    <source>
        <dbReference type="Proteomes" id="UP000663525"/>
    </source>
</evidence>